<dbReference type="KEGG" id="luo:HHL09_10560"/>
<evidence type="ECO:0000256" key="1">
    <source>
        <dbReference type="SAM" id="MobiDB-lite"/>
    </source>
</evidence>
<feature type="region of interest" description="Disordered" evidence="1">
    <location>
        <begin position="40"/>
        <end position="62"/>
    </location>
</feature>
<dbReference type="Proteomes" id="UP000501812">
    <property type="component" value="Chromosome"/>
</dbReference>
<sequence>MNPPRSSKAWKKVWLFATPVLLLLAILLWKGGRFDGFSESAKEAGNAKGGDKGLSSGDPAGSHAVLRSKVSEREQVLEKLTHSVLQLKDFFIPSIEIDGLTLGAALDKLRTAYEETCRETGEVPLSLAFDIPSGHRELLRLTLAAKNLDASIRFLAAVSGLEVKREGSTYRFSEPAKLAGETRKVLTVPPDLMARFGEYTGGSSGDLREILAAMGVALDPSTSVAFNPARATLEISTASAADLARIEGLNRIQSNQLPVQQKFETKMLELPPGMDWSAPDLSGQYSDGQVQLMMREFAQKSGIDLVGLPAITARSGETATIEMIREYIVPTDDSGKNFESFNLGHVMKLDSSLLGLGQRMTVAYTDTEAVPDPETGKVEIDVKADIKGTSFIGDGSTKLYVHTRPDGSRRVMMTTATRIDATGRPVKETR</sequence>
<dbReference type="EMBL" id="CP051774">
    <property type="protein sequence ID" value="QJE96207.1"/>
    <property type="molecule type" value="Genomic_DNA"/>
</dbReference>
<protein>
    <submittedName>
        <fullName evidence="2">Uncharacterized protein</fullName>
    </submittedName>
</protein>
<evidence type="ECO:0000313" key="3">
    <source>
        <dbReference type="Proteomes" id="UP000501812"/>
    </source>
</evidence>
<proteinExistence type="predicted"/>
<organism evidence="2 3">
    <name type="scientific">Luteolibacter luteus</name>
    <dbReference type="NCBI Taxonomy" id="2728835"/>
    <lineage>
        <taxon>Bacteria</taxon>
        <taxon>Pseudomonadati</taxon>
        <taxon>Verrucomicrobiota</taxon>
        <taxon>Verrucomicrobiia</taxon>
        <taxon>Verrucomicrobiales</taxon>
        <taxon>Verrucomicrobiaceae</taxon>
        <taxon>Luteolibacter</taxon>
    </lineage>
</organism>
<reference evidence="2 3" key="1">
    <citation type="submission" date="2020-04" db="EMBL/GenBank/DDBJ databases">
        <title>Luteolibacter sp. G-1-1-1 isolated from soil.</title>
        <authorList>
            <person name="Dahal R.H."/>
        </authorList>
    </citation>
    <scope>NUCLEOTIDE SEQUENCE [LARGE SCALE GENOMIC DNA]</scope>
    <source>
        <strain evidence="2 3">G-1-1-1</strain>
    </source>
</reference>
<accession>A0A858RH54</accession>
<name>A0A858RH54_9BACT</name>
<dbReference type="AlphaFoldDB" id="A0A858RH54"/>
<keyword evidence="3" id="KW-1185">Reference proteome</keyword>
<evidence type="ECO:0000313" key="2">
    <source>
        <dbReference type="EMBL" id="QJE96207.1"/>
    </source>
</evidence>
<dbReference type="RefSeq" id="WP_169454608.1">
    <property type="nucleotide sequence ID" value="NZ_CP051774.1"/>
</dbReference>
<gene>
    <name evidence="2" type="ORF">HHL09_10560</name>
</gene>